<protein>
    <submittedName>
        <fullName evidence="1">Uncharacterized protein</fullName>
    </submittedName>
</protein>
<gene>
    <name evidence="1" type="ORF">DPMN_103477</name>
</gene>
<reference evidence="1" key="1">
    <citation type="journal article" date="2019" name="bioRxiv">
        <title>The Genome of the Zebra Mussel, Dreissena polymorpha: A Resource for Invasive Species Research.</title>
        <authorList>
            <person name="McCartney M.A."/>
            <person name="Auch B."/>
            <person name="Kono T."/>
            <person name="Mallez S."/>
            <person name="Zhang Y."/>
            <person name="Obille A."/>
            <person name="Becker A."/>
            <person name="Abrahante J.E."/>
            <person name="Garbe J."/>
            <person name="Badalamenti J.P."/>
            <person name="Herman A."/>
            <person name="Mangelson H."/>
            <person name="Liachko I."/>
            <person name="Sullivan S."/>
            <person name="Sone E.D."/>
            <person name="Koren S."/>
            <person name="Silverstein K.A.T."/>
            <person name="Beckman K.B."/>
            <person name="Gohl D.M."/>
        </authorList>
    </citation>
    <scope>NUCLEOTIDE SEQUENCE</scope>
    <source>
        <strain evidence="1">Duluth1</strain>
        <tissue evidence="1">Whole animal</tissue>
    </source>
</reference>
<evidence type="ECO:0000313" key="2">
    <source>
        <dbReference type="Proteomes" id="UP000828390"/>
    </source>
</evidence>
<sequence>MQIQNGVYLPLEQYYSHVQIWRKKWVIWHISSKKKEFAHSTDIGWPTFQVQGKTAFYQQQESSLMPKVKTQ</sequence>
<dbReference type="AlphaFoldDB" id="A0A9D4HED5"/>
<dbReference type="EMBL" id="JAIWYP010000004">
    <property type="protein sequence ID" value="KAH3830237.1"/>
    <property type="molecule type" value="Genomic_DNA"/>
</dbReference>
<dbReference type="Proteomes" id="UP000828390">
    <property type="component" value="Unassembled WGS sequence"/>
</dbReference>
<keyword evidence="2" id="KW-1185">Reference proteome</keyword>
<proteinExistence type="predicted"/>
<accession>A0A9D4HED5</accession>
<comment type="caution">
    <text evidence="1">The sequence shown here is derived from an EMBL/GenBank/DDBJ whole genome shotgun (WGS) entry which is preliminary data.</text>
</comment>
<name>A0A9D4HED5_DREPO</name>
<reference evidence="1" key="2">
    <citation type="submission" date="2020-11" db="EMBL/GenBank/DDBJ databases">
        <authorList>
            <person name="McCartney M.A."/>
            <person name="Auch B."/>
            <person name="Kono T."/>
            <person name="Mallez S."/>
            <person name="Becker A."/>
            <person name="Gohl D.M."/>
            <person name="Silverstein K.A.T."/>
            <person name="Koren S."/>
            <person name="Bechman K.B."/>
            <person name="Herman A."/>
            <person name="Abrahante J.E."/>
            <person name="Garbe J."/>
        </authorList>
    </citation>
    <scope>NUCLEOTIDE SEQUENCE</scope>
    <source>
        <strain evidence="1">Duluth1</strain>
        <tissue evidence="1">Whole animal</tissue>
    </source>
</reference>
<evidence type="ECO:0000313" key="1">
    <source>
        <dbReference type="EMBL" id="KAH3830237.1"/>
    </source>
</evidence>
<organism evidence="1 2">
    <name type="scientific">Dreissena polymorpha</name>
    <name type="common">Zebra mussel</name>
    <name type="synonym">Mytilus polymorpha</name>
    <dbReference type="NCBI Taxonomy" id="45954"/>
    <lineage>
        <taxon>Eukaryota</taxon>
        <taxon>Metazoa</taxon>
        <taxon>Spiralia</taxon>
        <taxon>Lophotrochozoa</taxon>
        <taxon>Mollusca</taxon>
        <taxon>Bivalvia</taxon>
        <taxon>Autobranchia</taxon>
        <taxon>Heteroconchia</taxon>
        <taxon>Euheterodonta</taxon>
        <taxon>Imparidentia</taxon>
        <taxon>Neoheterodontei</taxon>
        <taxon>Myida</taxon>
        <taxon>Dreissenoidea</taxon>
        <taxon>Dreissenidae</taxon>
        <taxon>Dreissena</taxon>
    </lineage>
</organism>